<dbReference type="SUPFAM" id="SSF53223">
    <property type="entry name" value="Aminoacid dehydrogenase-like, N-terminal domain"/>
    <property type="match status" value="1"/>
</dbReference>
<dbReference type="InterPro" id="IPR013708">
    <property type="entry name" value="Shikimate_DH-bd_N"/>
</dbReference>
<dbReference type="UniPathway" id="UPA00053">
    <property type="reaction ID" value="UER00087"/>
</dbReference>
<protein>
    <recommendedName>
        <fullName evidence="2">shikimate dehydrogenase (NADP(+))</fullName>
        <ecNumber evidence="2">1.1.1.25</ecNumber>
    </recommendedName>
</protein>
<comment type="catalytic activity">
    <reaction evidence="6">
        <text>shikimate + NADP(+) = 3-dehydroshikimate + NADPH + H(+)</text>
        <dbReference type="Rhea" id="RHEA:17737"/>
        <dbReference type="ChEBI" id="CHEBI:15378"/>
        <dbReference type="ChEBI" id="CHEBI:16630"/>
        <dbReference type="ChEBI" id="CHEBI:36208"/>
        <dbReference type="ChEBI" id="CHEBI:57783"/>
        <dbReference type="ChEBI" id="CHEBI:58349"/>
        <dbReference type="EC" id="1.1.1.25"/>
    </reaction>
</comment>
<evidence type="ECO:0000259" key="8">
    <source>
        <dbReference type="Pfam" id="PF08501"/>
    </source>
</evidence>
<keyword evidence="3" id="KW-0521">NADP</keyword>
<dbReference type="GO" id="GO:0004764">
    <property type="term" value="F:shikimate 3-dehydrogenase (NADP+) activity"/>
    <property type="evidence" value="ECO:0007669"/>
    <property type="project" value="UniProtKB-EC"/>
</dbReference>
<keyword evidence="5" id="KW-0057">Aromatic amino acid biosynthesis</keyword>
<keyword evidence="10" id="KW-1185">Reference proteome</keyword>
<dbReference type="GO" id="GO:0019632">
    <property type="term" value="P:shikimate metabolic process"/>
    <property type="evidence" value="ECO:0007669"/>
    <property type="project" value="TreeGrafter"/>
</dbReference>
<feature type="domain" description="Shikimate dehydrogenase substrate binding N-terminal" evidence="8">
    <location>
        <begin position="11"/>
        <end position="94"/>
    </location>
</feature>
<evidence type="ECO:0000256" key="5">
    <source>
        <dbReference type="ARBA" id="ARBA00023141"/>
    </source>
</evidence>
<dbReference type="PANTHER" id="PTHR21089">
    <property type="entry name" value="SHIKIMATE DEHYDROGENASE"/>
    <property type="match status" value="1"/>
</dbReference>
<dbReference type="EC" id="1.1.1.25" evidence="2"/>
<organism evidence="9 10">
    <name type="scientific">Paracoccus gahaiensis</name>
    <dbReference type="NCBI Taxonomy" id="1706839"/>
    <lineage>
        <taxon>Bacteria</taxon>
        <taxon>Pseudomonadati</taxon>
        <taxon>Pseudomonadota</taxon>
        <taxon>Alphaproteobacteria</taxon>
        <taxon>Rhodobacterales</taxon>
        <taxon>Paracoccaceae</taxon>
        <taxon>Paracoccus</taxon>
    </lineage>
</organism>
<evidence type="ECO:0000313" key="9">
    <source>
        <dbReference type="EMBL" id="TJZ90174.1"/>
    </source>
</evidence>
<dbReference type="GO" id="GO:0009073">
    <property type="term" value="P:aromatic amino acid family biosynthetic process"/>
    <property type="evidence" value="ECO:0007669"/>
    <property type="project" value="UniProtKB-KW"/>
</dbReference>
<dbReference type="Gene3D" id="3.40.50.10860">
    <property type="entry name" value="Leucine Dehydrogenase, chain A, domain 1"/>
    <property type="match status" value="1"/>
</dbReference>
<dbReference type="Pfam" id="PF01488">
    <property type="entry name" value="Shikimate_DH"/>
    <property type="match status" value="1"/>
</dbReference>
<comment type="pathway">
    <text evidence="1">Metabolic intermediate biosynthesis; chorismate biosynthesis; chorismate from D-erythrose 4-phosphate and phosphoenolpyruvate: step 4/7.</text>
</comment>
<dbReference type="SUPFAM" id="SSF51735">
    <property type="entry name" value="NAD(P)-binding Rossmann-fold domains"/>
    <property type="match status" value="1"/>
</dbReference>
<dbReference type="GO" id="GO:0009423">
    <property type="term" value="P:chorismate biosynthetic process"/>
    <property type="evidence" value="ECO:0007669"/>
    <property type="project" value="UniProtKB-UniPathway"/>
</dbReference>
<dbReference type="Proteomes" id="UP000309747">
    <property type="component" value="Unassembled WGS sequence"/>
</dbReference>
<dbReference type="GO" id="GO:0005829">
    <property type="term" value="C:cytosol"/>
    <property type="evidence" value="ECO:0007669"/>
    <property type="project" value="TreeGrafter"/>
</dbReference>
<dbReference type="InterPro" id="IPR006151">
    <property type="entry name" value="Shikm_DH/Glu-tRNA_Rdtase"/>
</dbReference>
<dbReference type="Gene3D" id="3.40.50.720">
    <property type="entry name" value="NAD(P)-binding Rossmann-like Domain"/>
    <property type="match status" value="1"/>
</dbReference>
<evidence type="ECO:0000259" key="7">
    <source>
        <dbReference type="Pfam" id="PF01488"/>
    </source>
</evidence>
<keyword evidence="4" id="KW-0560">Oxidoreductase</keyword>
<reference evidence="9 10" key="1">
    <citation type="submission" date="2019-04" db="EMBL/GenBank/DDBJ databases">
        <authorList>
            <person name="Li J."/>
        </authorList>
    </citation>
    <scope>NUCLEOTIDE SEQUENCE [LARGE SCALE GENOMIC DNA]</scope>
    <source>
        <strain evidence="9 10">KCTC 42687</strain>
    </source>
</reference>
<dbReference type="PANTHER" id="PTHR21089:SF1">
    <property type="entry name" value="BIFUNCTIONAL 3-DEHYDROQUINATE DEHYDRATASE_SHIKIMATE DEHYDROGENASE, CHLOROPLASTIC"/>
    <property type="match status" value="1"/>
</dbReference>
<evidence type="ECO:0000256" key="6">
    <source>
        <dbReference type="ARBA" id="ARBA00049442"/>
    </source>
</evidence>
<dbReference type="GO" id="GO:0050661">
    <property type="term" value="F:NADP binding"/>
    <property type="evidence" value="ECO:0007669"/>
    <property type="project" value="TreeGrafter"/>
</dbReference>
<proteinExistence type="predicted"/>
<dbReference type="InterPro" id="IPR036291">
    <property type="entry name" value="NAD(P)-bd_dom_sf"/>
</dbReference>
<keyword evidence="5" id="KW-0028">Amino-acid biosynthesis</keyword>
<evidence type="ECO:0000256" key="2">
    <source>
        <dbReference type="ARBA" id="ARBA00012962"/>
    </source>
</evidence>
<dbReference type="Pfam" id="PF08501">
    <property type="entry name" value="Shikimate_dh_N"/>
    <property type="match status" value="1"/>
</dbReference>
<accession>A0A4U0RPP2</accession>
<comment type="caution">
    <text evidence="9">The sequence shown here is derived from an EMBL/GenBank/DDBJ whole genome shotgun (WGS) entry which is preliminary data.</text>
</comment>
<name>A0A4U0RPP2_9RHOB</name>
<dbReference type="RefSeq" id="WP_136887161.1">
    <property type="nucleotide sequence ID" value="NZ_SUNI01000019.1"/>
</dbReference>
<dbReference type="EMBL" id="SUNI01000019">
    <property type="protein sequence ID" value="TJZ90174.1"/>
    <property type="molecule type" value="Genomic_DNA"/>
</dbReference>
<dbReference type="InterPro" id="IPR022893">
    <property type="entry name" value="Shikimate_DH_fam"/>
</dbReference>
<evidence type="ECO:0000256" key="3">
    <source>
        <dbReference type="ARBA" id="ARBA00022857"/>
    </source>
</evidence>
<sequence length="269" mass="28637">MITGHTRIYGIVADPIHHVKTPEEMNVHFAAMGHDGVLVPFHVRPPELAGFMDSLRGMQNFAGLIATVPHKTAMLAICDEVVGDAARIGAVNAVRRDPDGRLIGAMLDGRGFVSGLQAEGVSLTDMDACLLGAGGAGAAIAFALAEAGVARLTIVNRSIDKARDLARRVKDTYPATRVDAGLPDTPRRDLIVNATSLGLRADDALPLDDHAFRAGQIVAEAIMEPELTPLLALAYDRGARIHFGRPMLRHQIRLMAQHMGALPPSDESA</sequence>
<feature type="domain" description="Quinate/shikimate 5-dehydrogenase/glutamyl-tRNA reductase" evidence="7">
    <location>
        <begin position="122"/>
        <end position="196"/>
    </location>
</feature>
<dbReference type="AlphaFoldDB" id="A0A4U0RPP2"/>
<evidence type="ECO:0000256" key="4">
    <source>
        <dbReference type="ARBA" id="ARBA00023002"/>
    </source>
</evidence>
<dbReference type="InterPro" id="IPR046346">
    <property type="entry name" value="Aminoacid_DH-like_N_sf"/>
</dbReference>
<evidence type="ECO:0000256" key="1">
    <source>
        <dbReference type="ARBA" id="ARBA00004871"/>
    </source>
</evidence>
<dbReference type="OrthoDB" id="7873617at2"/>
<evidence type="ECO:0000313" key="10">
    <source>
        <dbReference type="Proteomes" id="UP000309747"/>
    </source>
</evidence>
<gene>
    <name evidence="9" type="ORF">FA743_16290</name>
</gene>